<dbReference type="InterPro" id="IPR008927">
    <property type="entry name" value="6-PGluconate_DH-like_C_sf"/>
</dbReference>
<name>A0A8X6GUE1_TRICU</name>
<dbReference type="Gene3D" id="1.10.1040.10">
    <property type="entry name" value="N-(1-d-carboxylethyl)-l-norvaline Dehydrogenase, domain 2"/>
    <property type="match status" value="1"/>
</dbReference>
<dbReference type="SUPFAM" id="SSF48179">
    <property type="entry name" value="6-phosphogluconate dehydrogenase C-terminal domain-like"/>
    <property type="match status" value="1"/>
</dbReference>
<evidence type="ECO:0000313" key="2">
    <source>
        <dbReference type="Proteomes" id="UP000887116"/>
    </source>
</evidence>
<accession>A0A8X6GUE1</accession>
<comment type="caution">
    <text evidence="1">The sequence shown here is derived from an EMBL/GenBank/DDBJ whole genome shotgun (WGS) entry which is preliminary data.</text>
</comment>
<sequence length="84" mass="9357">MSKNTYYFSYDVGSALIMNIATSMIKGTADVAFAEGMSLVERMNLSKNSFKEVVDLSSMTCLFAEKCLAIATNNFTFDHSLKYQ</sequence>
<evidence type="ECO:0000313" key="1">
    <source>
        <dbReference type="EMBL" id="GFR10169.1"/>
    </source>
</evidence>
<keyword evidence="2" id="KW-1185">Reference proteome</keyword>
<reference evidence="1" key="1">
    <citation type="submission" date="2020-07" db="EMBL/GenBank/DDBJ databases">
        <title>Multicomponent nature underlies the extraordinary mechanical properties of spider dragline silk.</title>
        <authorList>
            <person name="Kono N."/>
            <person name="Nakamura H."/>
            <person name="Mori M."/>
            <person name="Yoshida Y."/>
            <person name="Ohtoshi R."/>
            <person name="Malay A.D."/>
            <person name="Moran D.A.P."/>
            <person name="Tomita M."/>
            <person name="Numata K."/>
            <person name="Arakawa K."/>
        </authorList>
    </citation>
    <scope>NUCLEOTIDE SEQUENCE</scope>
</reference>
<proteinExistence type="predicted"/>
<protein>
    <submittedName>
        <fullName evidence="1">Uncharacterized protein</fullName>
    </submittedName>
</protein>
<dbReference type="Proteomes" id="UP000887116">
    <property type="component" value="Unassembled WGS sequence"/>
</dbReference>
<dbReference type="AlphaFoldDB" id="A0A8X6GUE1"/>
<gene>
    <name evidence="1" type="ORF">TNCT_208151</name>
</gene>
<organism evidence="1 2">
    <name type="scientific">Trichonephila clavata</name>
    <name type="common">Joro spider</name>
    <name type="synonym">Nephila clavata</name>
    <dbReference type="NCBI Taxonomy" id="2740835"/>
    <lineage>
        <taxon>Eukaryota</taxon>
        <taxon>Metazoa</taxon>
        <taxon>Ecdysozoa</taxon>
        <taxon>Arthropoda</taxon>
        <taxon>Chelicerata</taxon>
        <taxon>Arachnida</taxon>
        <taxon>Araneae</taxon>
        <taxon>Araneomorphae</taxon>
        <taxon>Entelegynae</taxon>
        <taxon>Araneoidea</taxon>
        <taxon>Nephilidae</taxon>
        <taxon>Trichonephila</taxon>
    </lineage>
</organism>
<dbReference type="EMBL" id="BMAO01036382">
    <property type="protein sequence ID" value="GFR10169.1"/>
    <property type="molecule type" value="Genomic_DNA"/>
</dbReference>
<dbReference type="InterPro" id="IPR013328">
    <property type="entry name" value="6PGD_dom2"/>
</dbReference>